<evidence type="ECO:0000256" key="1">
    <source>
        <dbReference type="ARBA" id="ARBA00022598"/>
    </source>
</evidence>
<keyword evidence="2" id="KW-0547">Nucleotide-binding</keyword>
<reference evidence="5 6" key="1">
    <citation type="submission" date="2019-07" db="EMBL/GenBank/DDBJ databases">
        <title>Genomics analysis of Aphanomyces spp. identifies a new class of oomycete effector associated with host adaptation.</title>
        <authorList>
            <person name="Gaulin E."/>
        </authorList>
    </citation>
    <scope>NUCLEOTIDE SEQUENCE [LARGE SCALE GENOMIC DNA]</scope>
    <source>
        <strain evidence="5 6">ATCC 201684</strain>
    </source>
</reference>
<feature type="compositionally biased region" description="Acidic residues" evidence="4">
    <location>
        <begin position="413"/>
        <end position="429"/>
    </location>
</feature>
<evidence type="ECO:0000256" key="3">
    <source>
        <dbReference type="ARBA" id="ARBA00022840"/>
    </source>
</evidence>
<dbReference type="SUPFAM" id="SSF56059">
    <property type="entry name" value="Glutathione synthetase ATP-binding domain-like"/>
    <property type="match status" value="1"/>
</dbReference>
<dbReference type="GO" id="GO:0070740">
    <property type="term" value="F:tubulin-glutamic acid ligase activity"/>
    <property type="evidence" value="ECO:0007669"/>
    <property type="project" value="TreeGrafter"/>
</dbReference>
<proteinExistence type="predicted"/>
<accession>A0A6G0WUV8</accession>
<dbReference type="PROSITE" id="PS51221">
    <property type="entry name" value="TTL"/>
    <property type="match status" value="1"/>
</dbReference>
<evidence type="ECO:0000313" key="6">
    <source>
        <dbReference type="Proteomes" id="UP000481153"/>
    </source>
</evidence>
<dbReference type="GO" id="GO:0000226">
    <property type="term" value="P:microtubule cytoskeleton organization"/>
    <property type="evidence" value="ECO:0007669"/>
    <property type="project" value="TreeGrafter"/>
</dbReference>
<name>A0A6G0WUV8_9STRA</name>
<keyword evidence="1" id="KW-0436">Ligase</keyword>
<dbReference type="PANTHER" id="PTHR12241">
    <property type="entry name" value="TUBULIN POLYGLUTAMYLASE"/>
    <property type="match status" value="1"/>
</dbReference>
<comment type="caution">
    <text evidence="5">The sequence shown here is derived from an EMBL/GenBank/DDBJ whole genome shotgun (WGS) entry which is preliminary data.</text>
</comment>
<evidence type="ECO:0000313" key="5">
    <source>
        <dbReference type="EMBL" id="KAF0731250.1"/>
    </source>
</evidence>
<dbReference type="GO" id="GO:0036064">
    <property type="term" value="C:ciliary basal body"/>
    <property type="evidence" value="ECO:0007669"/>
    <property type="project" value="TreeGrafter"/>
</dbReference>
<dbReference type="GO" id="GO:0015631">
    <property type="term" value="F:tubulin binding"/>
    <property type="evidence" value="ECO:0007669"/>
    <property type="project" value="TreeGrafter"/>
</dbReference>
<feature type="region of interest" description="Disordered" evidence="4">
    <location>
        <begin position="410"/>
        <end position="464"/>
    </location>
</feature>
<organism evidence="5 6">
    <name type="scientific">Aphanomyces euteiches</name>
    <dbReference type="NCBI Taxonomy" id="100861"/>
    <lineage>
        <taxon>Eukaryota</taxon>
        <taxon>Sar</taxon>
        <taxon>Stramenopiles</taxon>
        <taxon>Oomycota</taxon>
        <taxon>Saprolegniomycetes</taxon>
        <taxon>Saprolegniales</taxon>
        <taxon>Verrucalvaceae</taxon>
        <taxon>Aphanomyces</taxon>
    </lineage>
</organism>
<dbReference type="EMBL" id="VJMJ01000146">
    <property type="protein sequence ID" value="KAF0731250.1"/>
    <property type="molecule type" value="Genomic_DNA"/>
</dbReference>
<sequence length="496" mass="56971">MGKNADKPFKRSRKVVVDVSLCRYAIIKRCLKARDYRLVREKNSEVEWDIWWSDRGKLLKDARRLNAFQKINHFPSMQDICRKDFLANNLNAMRKLLPDDFDYFPRSFLLPAERVELQQCMEQDKRGTYIAKPRTLCQGKGISLVQSFQKLSTTDPCVVQKYIHNPYLIDGYKFDLRIYVFVYSVDPLRVYIFRNGLARFCTTPFEPPKRGNLAQTRMHLTNYAINKKSKQFVRSADETTGSKRSFSYIMQHLHEQGMDAEAVWADICDVVIKTLLAIQPRLVAGYRSFFGTDESKGRQWGPAAFEILGFDIMLDQQGKTWMIEVNHAPSFAGDSKLDKAIKTPLIAQALDILNITNQQKRLYQAKNRKAWKNRLWSVVGKKEKDKTLVEPSPPVAGPQSVELEDQGAMSALDDCDDSGPSEDEKDDEGPETKANPSGATKKIHPCDEEEEVDNNNPRTEFGNTYELIFPPKCPRLQDKYTRILAAADTNRSKLWS</sequence>
<dbReference type="GO" id="GO:0005524">
    <property type="term" value="F:ATP binding"/>
    <property type="evidence" value="ECO:0007669"/>
    <property type="project" value="UniProtKB-KW"/>
</dbReference>
<evidence type="ECO:0000256" key="2">
    <source>
        <dbReference type="ARBA" id="ARBA00022741"/>
    </source>
</evidence>
<dbReference type="Proteomes" id="UP000481153">
    <property type="component" value="Unassembled WGS sequence"/>
</dbReference>
<evidence type="ECO:0008006" key="7">
    <source>
        <dbReference type="Google" id="ProtNLM"/>
    </source>
</evidence>
<dbReference type="PANTHER" id="PTHR12241:SF147">
    <property type="entry name" value="TUBULIN POLYGLUTAMYLASE TTLL7"/>
    <property type="match status" value="1"/>
</dbReference>
<protein>
    <recommendedName>
        <fullName evidence="7">Tubulin--tyrosine ligase-like protein 9</fullName>
    </recommendedName>
</protein>
<gene>
    <name evidence="5" type="ORF">Ae201684_011510</name>
</gene>
<dbReference type="InterPro" id="IPR004344">
    <property type="entry name" value="TTL/TTLL_fam"/>
</dbReference>
<dbReference type="Pfam" id="PF03133">
    <property type="entry name" value="TTL"/>
    <property type="match status" value="1"/>
</dbReference>
<dbReference type="AlphaFoldDB" id="A0A6G0WUV8"/>
<dbReference type="VEuPathDB" id="FungiDB:AeMF1_017096"/>
<evidence type="ECO:0000256" key="4">
    <source>
        <dbReference type="SAM" id="MobiDB-lite"/>
    </source>
</evidence>
<keyword evidence="3" id="KW-0067">ATP-binding</keyword>
<keyword evidence="6" id="KW-1185">Reference proteome</keyword>
<dbReference type="Gene3D" id="3.30.470.20">
    <property type="entry name" value="ATP-grasp fold, B domain"/>
    <property type="match status" value="1"/>
</dbReference>